<proteinExistence type="evidence at transcript level"/>
<dbReference type="PANTHER" id="PTHR46428">
    <property type="entry name" value="KELCH DOMAIN-CONTAINING PROTEIN 10"/>
    <property type="match status" value="1"/>
</dbReference>
<dbReference type="EMBL" id="JI172760">
    <property type="protein sequence ID" value="ADY45919.1"/>
    <property type="molecule type" value="mRNA"/>
</dbReference>
<evidence type="ECO:0000256" key="2">
    <source>
        <dbReference type="ARBA" id="ARBA00022737"/>
    </source>
</evidence>
<keyword evidence="2" id="KW-0677">Repeat</keyword>
<evidence type="ECO:0000313" key="3">
    <source>
        <dbReference type="EMBL" id="ADY45919.1"/>
    </source>
</evidence>
<organism evidence="3">
    <name type="scientific">Ascaris suum</name>
    <name type="common">Pig roundworm</name>
    <name type="synonym">Ascaris lumbricoides</name>
    <dbReference type="NCBI Taxonomy" id="6253"/>
    <lineage>
        <taxon>Eukaryota</taxon>
        <taxon>Metazoa</taxon>
        <taxon>Ecdysozoa</taxon>
        <taxon>Nematoda</taxon>
        <taxon>Chromadorea</taxon>
        <taxon>Rhabditida</taxon>
        <taxon>Spirurina</taxon>
        <taxon>Ascaridomorpha</taxon>
        <taxon>Ascaridoidea</taxon>
        <taxon>Ascarididae</taxon>
        <taxon>Ascaris</taxon>
    </lineage>
</organism>
<dbReference type="InterPro" id="IPR015915">
    <property type="entry name" value="Kelch-typ_b-propeller"/>
</dbReference>
<dbReference type="Gene3D" id="2.120.10.80">
    <property type="entry name" value="Kelch-type beta propeller"/>
    <property type="match status" value="2"/>
</dbReference>
<reference evidence="3" key="1">
    <citation type="journal article" date="2011" name="Genome Res.">
        <title>Deep small RNA sequencing from the nematode Ascaris reveals conservation, functional diversification, and novel developmental profiles.</title>
        <authorList>
            <person name="Wang J."/>
            <person name="Czech B."/>
            <person name="Crunk A."/>
            <person name="Wallace A."/>
            <person name="Mitreva M."/>
            <person name="Hannon G.J."/>
            <person name="Davis R.E."/>
        </authorList>
    </citation>
    <scope>NUCLEOTIDE SEQUENCE</scope>
</reference>
<name>F1L715_ASCSU</name>
<dbReference type="Pfam" id="PF24681">
    <property type="entry name" value="Kelch_KLHDC2_KLHL20_DRC7"/>
    <property type="match status" value="1"/>
</dbReference>
<dbReference type="PANTHER" id="PTHR46428:SF1">
    <property type="entry name" value="KELCH DOMAIN-CONTAINING PROTEIN 10"/>
    <property type="match status" value="1"/>
</dbReference>
<dbReference type="AlphaFoldDB" id="F1L715"/>
<accession>F1L715</accession>
<dbReference type="GO" id="GO:0032874">
    <property type="term" value="P:positive regulation of stress-activated MAPK cascade"/>
    <property type="evidence" value="ECO:0007669"/>
    <property type="project" value="TreeGrafter"/>
</dbReference>
<dbReference type="InterPro" id="IPR052125">
    <property type="entry name" value="KLHDC10"/>
</dbReference>
<evidence type="ECO:0000256" key="1">
    <source>
        <dbReference type="ARBA" id="ARBA00022441"/>
    </source>
</evidence>
<protein>
    <submittedName>
        <fullName evidence="3">Kelch domain-containing protein 10</fullName>
    </submittedName>
</protein>
<dbReference type="SUPFAM" id="SSF117281">
    <property type="entry name" value="Kelch motif"/>
    <property type="match status" value="1"/>
</dbReference>
<keyword evidence="1" id="KW-0880">Kelch repeat</keyword>
<sequence>MWAFDIITNRWHKVRLSGEVPLEMASFAICRNAVDGRTLVFGGTGVPFGMSTSGKSHFLIRRSPLHWEFRPVNAVGENPAAGYGQAIALVDGDYYVIGGTTGHEYNLCVWKMFADLNEFKWTLHQSTVNTGERGRYRHEVVHHNGLIVIFGGGTSQWDSRFRYLLAFNISKGVYEKIETVADVVFGFPGPRKCHSVIDFEGYVYLIGGCATCHEDESLPPNENELKVYDDVWRIRKDGWHWQKLETTLKKGVFFHDAAVAKEGCLVVFGGCLDGLSLKRTNIVQRLWLKPPRLEYFAQQKVYDTFPQVFDSSQQSVPISGSLEMFSRIYMSFCSPRV</sequence>